<evidence type="ECO:0000313" key="7">
    <source>
        <dbReference type="Proteomes" id="UP000635996"/>
    </source>
</evidence>
<dbReference type="PROSITE" id="PS50975">
    <property type="entry name" value="ATP_GRASP"/>
    <property type="match status" value="1"/>
</dbReference>
<keyword evidence="3 4" id="KW-0067">ATP-binding</keyword>
<dbReference type="SUPFAM" id="SSF56059">
    <property type="entry name" value="Glutathione synthetase ATP-binding domain-like"/>
    <property type="match status" value="1"/>
</dbReference>
<dbReference type="Proteomes" id="UP000635996">
    <property type="component" value="Unassembled WGS sequence"/>
</dbReference>
<dbReference type="Gene3D" id="3.40.50.20">
    <property type="match status" value="1"/>
</dbReference>
<protein>
    <recommendedName>
        <fullName evidence="5">ATP-grasp domain-containing protein</fullName>
    </recommendedName>
</protein>
<dbReference type="Gene3D" id="3.30.470.20">
    <property type="entry name" value="ATP-grasp fold, B domain"/>
    <property type="match status" value="1"/>
</dbReference>
<keyword evidence="7" id="KW-1185">Reference proteome</keyword>
<evidence type="ECO:0000256" key="3">
    <source>
        <dbReference type="ARBA" id="ARBA00022840"/>
    </source>
</evidence>
<gene>
    <name evidence="6" type="ORF">HCJ95_02560</name>
</gene>
<dbReference type="RefSeq" id="WP_168130854.1">
    <property type="nucleotide sequence ID" value="NZ_BMVZ01000004.1"/>
</dbReference>
<comment type="caution">
    <text evidence="6">The sequence shown here is derived from an EMBL/GenBank/DDBJ whole genome shotgun (WGS) entry which is preliminary data.</text>
</comment>
<evidence type="ECO:0000313" key="6">
    <source>
        <dbReference type="EMBL" id="NJP13198.1"/>
    </source>
</evidence>
<keyword evidence="1" id="KW-0436">Ligase</keyword>
<organism evidence="6 7">
    <name type="scientific">Streptomyces thermoviolaceus subsp. thermoviolaceus</name>
    <dbReference type="NCBI Taxonomy" id="66860"/>
    <lineage>
        <taxon>Bacteria</taxon>
        <taxon>Bacillati</taxon>
        <taxon>Actinomycetota</taxon>
        <taxon>Actinomycetes</taxon>
        <taxon>Kitasatosporales</taxon>
        <taxon>Streptomycetaceae</taxon>
        <taxon>Streptomyces</taxon>
    </lineage>
</organism>
<dbReference type="PANTHER" id="PTHR43585:SF2">
    <property type="entry name" value="ATP-GRASP ENZYME FSQD"/>
    <property type="match status" value="1"/>
</dbReference>
<dbReference type="InterPro" id="IPR011761">
    <property type="entry name" value="ATP-grasp"/>
</dbReference>
<reference evidence="6 7" key="1">
    <citation type="submission" date="2020-03" db="EMBL/GenBank/DDBJ databases">
        <title>WGS of actinomycetes isolated from Thailand.</title>
        <authorList>
            <person name="Thawai C."/>
        </authorList>
    </citation>
    <scope>NUCLEOTIDE SEQUENCE [LARGE SCALE GENOMIC DNA]</scope>
    <source>
        <strain evidence="6 7">NBRC 13905</strain>
    </source>
</reference>
<accession>A0ABX0YL23</accession>
<sequence length="389" mass="42144">MSESSTRVLVLGRDKEWARRAMGLFSDTHEFVRLPARAEQSGRQPGPELLRAADELMARRPFAAVVATSESTMLAAGYLRSQYGLPGLGYEQSLLATNKWRMRNRLSSAVPSPRAWLSGRFLAGGPDVPEGTHEVVVKPIASSASRDVRRMPAGQARTWLTEHEGLWLVEEAVDVRREFHCDGVFHDGTVSWMVISEYDRPALQTAGTWGTSFLPGDDPLRPRLTELAHRVIEELDAGHGVFHVEFLYDGTRLTFGEVGLRPAGAGWGELLRVTTGADIWGAFVAAQLGLEVLRFAPQRPPAERSGMLWARPNPDGSLPLPAADAGRLPGVVMIGEGNTARGAGPTNSCDFEYRLYYEGLSAEDTARLRAAVTAPGAADAVTARSGTAG</sequence>
<evidence type="ECO:0000259" key="5">
    <source>
        <dbReference type="PROSITE" id="PS50975"/>
    </source>
</evidence>
<name>A0ABX0YL23_STRTL</name>
<feature type="domain" description="ATP-grasp" evidence="5">
    <location>
        <begin position="102"/>
        <end position="288"/>
    </location>
</feature>
<dbReference type="PANTHER" id="PTHR43585">
    <property type="entry name" value="FUMIPYRROLE BIOSYNTHESIS PROTEIN C"/>
    <property type="match status" value="1"/>
</dbReference>
<evidence type="ECO:0000256" key="4">
    <source>
        <dbReference type="PROSITE-ProRule" id="PRU00409"/>
    </source>
</evidence>
<proteinExistence type="predicted"/>
<keyword evidence="2 4" id="KW-0547">Nucleotide-binding</keyword>
<evidence type="ECO:0000256" key="1">
    <source>
        <dbReference type="ARBA" id="ARBA00022598"/>
    </source>
</evidence>
<dbReference type="EMBL" id="JAATEL010000002">
    <property type="protein sequence ID" value="NJP13198.1"/>
    <property type="molecule type" value="Genomic_DNA"/>
</dbReference>
<dbReference type="InterPro" id="IPR052032">
    <property type="entry name" value="ATP-dep_AA_Ligase"/>
</dbReference>
<evidence type="ECO:0000256" key="2">
    <source>
        <dbReference type="ARBA" id="ARBA00022741"/>
    </source>
</evidence>